<dbReference type="EMBL" id="CP000927">
    <property type="protein sequence ID" value="ABZ71390.1"/>
    <property type="molecule type" value="Genomic_DNA"/>
</dbReference>
<evidence type="ECO:0000313" key="2">
    <source>
        <dbReference type="EMBL" id="ABZ71390.1"/>
    </source>
</evidence>
<name>B0T8P7_CAUSK</name>
<reference evidence="2" key="1">
    <citation type="submission" date="2008-01" db="EMBL/GenBank/DDBJ databases">
        <title>Complete sequence of chromosome of Caulobacter sp. K31.</title>
        <authorList>
            <consortium name="US DOE Joint Genome Institute"/>
            <person name="Copeland A."/>
            <person name="Lucas S."/>
            <person name="Lapidus A."/>
            <person name="Barry K."/>
            <person name="Glavina del Rio T."/>
            <person name="Dalin E."/>
            <person name="Tice H."/>
            <person name="Pitluck S."/>
            <person name="Bruce D."/>
            <person name="Goodwin L."/>
            <person name="Thompson L.S."/>
            <person name="Brettin T."/>
            <person name="Detter J.C."/>
            <person name="Han C."/>
            <person name="Schmutz J."/>
            <person name="Larimer F."/>
            <person name="Land M."/>
            <person name="Hauser L."/>
            <person name="Kyrpides N."/>
            <person name="Kim E."/>
            <person name="Stephens C."/>
            <person name="Richardson P."/>
        </authorList>
    </citation>
    <scope>NUCLEOTIDE SEQUENCE [LARGE SCALE GENOMIC DNA]</scope>
    <source>
        <strain evidence="2">K31</strain>
    </source>
</reference>
<organism evidence="2">
    <name type="scientific">Caulobacter sp. (strain K31)</name>
    <dbReference type="NCBI Taxonomy" id="366602"/>
    <lineage>
        <taxon>Bacteria</taxon>
        <taxon>Pseudomonadati</taxon>
        <taxon>Pseudomonadota</taxon>
        <taxon>Alphaproteobacteria</taxon>
        <taxon>Caulobacterales</taxon>
        <taxon>Caulobacteraceae</taxon>
        <taxon>Caulobacter</taxon>
    </lineage>
</organism>
<feature type="region of interest" description="Disordered" evidence="1">
    <location>
        <begin position="1"/>
        <end position="30"/>
    </location>
</feature>
<feature type="compositionally biased region" description="Basic and acidic residues" evidence="1">
    <location>
        <begin position="20"/>
        <end position="29"/>
    </location>
</feature>
<dbReference type="KEGG" id="cak:Caul_2263"/>
<protein>
    <submittedName>
        <fullName evidence="2">Uncharacterized protein</fullName>
    </submittedName>
</protein>
<gene>
    <name evidence="2" type="ordered locus">Caul_2263</name>
</gene>
<accession>B0T8P7</accession>
<sequence length="128" mass="14163">MSPPKPASIAAAKRQRAQGRKREDGRNDPNVEPQEVFLWTVGCGNLRCVTLSFVLNALGCREPCEERLLTINRFGDKIPSNPTQIAVELVSLKSDLFASLSVFVADLGKALDVEKAGNRFRIAELTWH</sequence>
<dbReference type="HOGENOM" id="CLU_1955672_0_0_5"/>
<evidence type="ECO:0000256" key="1">
    <source>
        <dbReference type="SAM" id="MobiDB-lite"/>
    </source>
</evidence>
<proteinExistence type="predicted"/>
<dbReference type="AlphaFoldDB" id="B0T8P7"/>
<dbReference type="STRING" id="366602.Caul_2263"/>